<sequence length="129" mass="14411">MSLSRSDIDSCHRRQTGPRRLRSPFPSRMQLPQFSRVCNAPAGTLILSNFVHCAPRHSVIKRRGSPFDDLPACHSRQSCSSLQPGLVLHFWQTLSTLGVLRIVRRPITQLPILLVSASTARLCNSVLAR</sequence>
<keyword evidence="3" id="KW-1185">Reference proteome</keyword>
<proteinExistence type="predicted"/>
<feature type="region of interest" description="Disordered" evidence="1">
    <location>
        <begin position="1"/>
        <end position="25"/>
    </location>
</feature>
<dbReference type="InParanoid" id="A0A165QDE7"/>
<dbReference type="AlphaFoldDB" id="A0A165QDE7"/>
<protein>
    <submittedName>
        <fullName evidence="2">Uncharacterized protein</fullName>
    </submittedName>
</protein>
<name>A0A165QDE7_EXIGL</name>
<feature type="compositionally biased region" description="Basic residues" evidence="1">
    <location>
        <begin position="13"/>
        <end position="22"/>
    </location>
</feature>
<organism evidence="2 3">
    <name type="scientific">Exidia glandulosa HHB12029</name>
    <dbReference type="NCBI Taxonomy" id="1314781"/>
    <lineage>
        <taxon>Eukaryota</taxon>
        <taxon>Fungi</taxon>
        <taxon>Dikarya</taxon>
        <taxon>Basidiomycota</taxon>
        <taxon>Agaricomycotina</taxon>
        <taxon>Agaricomycetes</taxon>
        <taxon>Auriculariales</taxon>
        <taxon>Exidiaceae</taxon>
        <taxon>Exidia</taxon>
    </lineage>
</organism>
<accession>A0A165QDE7</accession>
<gene>
    <name evidence="2" type="ORF">EXIGLDRAFT_151784</name>
</gene>
<evidence type="ECO:0000256" key="1">
    <source>
        <dbReference type="SAM" id="MobiDB-lite"/>
    </source>
</evidence>
<reference evidence="2 3" key="1">
    <citation type="journal article" date="2016" name="Mol. Biol. Evol.">
        <title>Comparative Genomics of Early-Diverging Mushroom-Forming Fungi Provides Insights into the Origins of Lignocellulose Decay Capabilities.</title>
        <authorList>
            <person name="Nagy L.G."/>
            <person name="Riley R."/>
            <person name="Tritt A."/>
            <person name="Adam C."/>
            <person name="Daum C."/>
            <person name="Floudas D."/>
            <person name="Sun H."/>
            <person name="Yadav J.S."/>
            <person name="Pangilinan J."/>
            <person name="Larsson K.H."/>
            <person name="Matsuura K."/>
            <person name="Barry K."/>
            <person name="Labutti K."/>
            <person name="Kuo R."/>
            <person name="Ohm R.A."/>
            <person name="Bhattacharya S.S."/>
            <person name="Shirouzu T."/>
            <person name="Yoshinaga Y."/>
            <person name="Martin F.M."/>
            <person name="Grigoriev I.V."/>
            <person name="Hibbett D.S."/>
        </authorList>
    </citation>
    <scope>NUCLEOTIDE SEQUENCE [LARGE SCALE GENOMIC DNA]</scope>
    <source>
        <strain evidence="2 3">HHB12029</strain>
    </source>
</reference>
<evidence type="ECO:0000313" key="3">
    <source>
        <dbReference type="Proteomes" id="UP000077266"/>
    </source>
</evidence>
<dbReference type="EMBL" id="KV425883">
    <property type="protein sequence ID" value="KZW03444.1"/>
    <property type="molecule type" value="Genomic_DNA"/>
</dbReference>
<feature type="compositionally biased region" description="Basic and acidic residues" evidence="1">
    <location>
        <begin position="1"/>
        <end position="12"/>
    </location>
</feature>
<evidence type="ECO:0000313" key="2">
    <source>
        <dbReference type="EMBL" id="KZW03444.1"/>
    </source>
</evidence>
<dbReference type="Proteomes" id="UP000077266">
    <property type="component" value="Unassembled WGS sequence"/>
</dbReference>